<evidence type="ECO:0000313" key="5">
    <source>
        <dbReference type="EMBL" id="ALH81138.1"/>
    </source>
</evidence>
<dbReference type="EMBL" id="CP012700">
    <property type="protein sequence ID" value="ALH81138.1"/>
    <property type="molecule type" value="Genomic_DNA"/>
</dbReference>
<organism evidence="5 6">
    <name type="scientific">Sphingopyxis macrogoltabida</name>
    <name type="common">Sphingomonas macrogoltabidus</name>
    <dbReference type="NCBI Taxonomy" id="33050"/>
    <lineage>
        <taxon>Bacteria</taxon>
        <taxon>Pseudomonadati</taxon>
        <taxon>Pseudomonadota</taxon>
        <taxon>Alphaproteobacteria</taxon>
        <taxon>Sphingomonadales</taxon>
        <taxon>Sphingomonadaceae</taxon>
        <taxon>Sphingopyxis</taxon>
    </lineage>
</organism>
<dbReference type="SMART" id="SM00895">
    <property type="entry name" value="FCD"/>
    <property type="match status" value="1"/>
</dbReference>
<dbReference type="InterPro" id="IPR036388">
    <property type="entry name" value="WH-like_DNA-bd_sf"/>
</dbReference>
<dbReference type="PATRIC" id="fig|33050.5.peg.2562"/>
<dbReference type="OrthoDB" id="9812645at2"/>
<sequence length="242" mass="26268">MNEAVQTIDGARGSLVERAMDFVRDHIRDHDLKVGDTLPGEGSFAAEMGVSRPVMREAFGALAALRLVDVGNGRKPRVGAMDGSVMAASMGHAVNTAQVSLADVWEVRRTLELRTAEMAATNRSEEQARAILAAAHGLAIEGDEAARTAADTAFHQTIAAASGNPLFYQIVRSFEELMERAIPRAWQGRTTEAEREETLALHREVAEAIAAREPARARIAMERHFANSVGELLRRNAEFGLP</sequence>
<dbReference type="Pfam" id="PF07729">
    <property type="entry name" value="FCD"/>
    <property type="match status" value="1"/>
</dbReference>
<dbReference type="PANTHER" id="PTHR43537:SF5">
    <property type="entry name" value="UXU OPERON TRANSCRIPTIONAL REGULATOR"/>
    <property type="match status" value="1"/>
</dbReference>
<keyword evidence="3" id="KW-0804">Transcription</keyword>
<evidence type="ECO:0000256" key="3">
    <source>
        <dbReference type="ARBA" id="ARBA00023163"/>
    </source>
</evidence>
<dbReference type="GO" id="GO:0003677">
    <property type="term" value="F:DNA binding"/>
    <property type="evidence" value="ECO:0007669"/>
    <property type="project" value="UniProtKB-KW"/>
</dbReference>
<dbReference type="Gene3D" id="1.20.120.530">
    <property type="entry name" value="GntR ligand-binding domain-like"/>
    <property type="match status" value="1"/>
</dbReference>
<dbReference type="SMART" id="SM00345">
    <property type="entry name" value="HTH_GNTR"/>
    <property type="match status" value="1"/>
</dbReference>
<dbReference type="InterPro" id="IPR011711">
    <property type="entry name" value="GntR_C"/>
</dbReference>
<dbReference type="GO" id="GO:0003700">
    <property type="term" value="F:DNA-binding transcription factor activity"/>
    <property type="evidence" value="ECO:0007669"/>
    <property type="project" value="InterPro"/>
</dbReference>
<evidence type="ECO:0000259" key="4">
    <source>
        <dbReference type="PROSITE" id="PS50949"/>
    </source>
</evidence>
<evidence type="ECO:0000256" key="2">
    <source>
        <dbReference type="ARBA" id="ARBA00023125"/>
    </source>
</evidence>
<dbReference type="Gene3D" id="1.10.10.10">
    <property type="entry name" value="Winged helix-like DNA-binding domain superfamily/Winged helix DNA-binding domain"/>
    <property type="match status" value="1"/>
</dbReference>
<dbReference type="InterPro" id="IPR008920">
    <property type="entry name" value="TF_FadR/GntR_C"/>
</dbReference>
<accession>A0A0N9UMX7</accession>
<keyword evidence="1" id="KW-0805">Transcription regulation</keyword>
<dbReference type="AlphaFoldDB" id="A0A0N9UMX7"/>
<keyword evidence="2" id="KW-0238">DNA-binding</keyword>
<dbReference type="SUPFAM" id="SSF48008">
    <property type="entry name" value="GntR ligand-binding domain-like"/>
    <property type="match status" value="1"/>
</dbReference>
<reference evidence="5 6" key="1">
    <citation type="journal article" date="2015" name="Genome Announc.">
        <title>Complete Genome Sequence of Polypropylene Glycol- and Polyethylene Glycol-Degrading Sphingopyxis macrogoltabida Strain EY-1.</title>
        <authorList>
            <person name="Ohtsubo Y."/>
            <person name="Nagata Y."/>
            <person name="Numata M."/>
            <person name="Tsuchikane K."/>
            <person name="Hosoyama A."/>
            <person name="Yamazoe A."/>
            <person name="Tsuda M."/>
            <person name="Fujita N."/>
            <person name="Kawai F."/>
        </authorList>
    </citation>
    <scope>NUCLEOTIDE SEQUENCE [LARGE SCALE GENOMIC DNA]</scope>
    <source>
        <strain evidence="5 6">EY-1</strain>
    </source>
</reference>
<proteinExistence type="predicted"/>
<name>A0A0N9UMX7_SPHMC</name>
<feature type="domain" description="HTH gntR-type" evidence="4">
    <location>
        <begin position="13"/>
        <end position="81"/>
    </location>
</feature>
<dbReference type="InterPro" id="IPR036390">
    <property type="entry name" value="WH_DNA-bd_sf"/>
</dbReference>
<protein>
    <submittedName>
        <fullName evidence="5">GntR family transcriptional regulator</fullName>
    </submittedName>
</protein>
<evidence type="ECO:0000256" key="1">
    <source>
        <dbReference type="ARBA" id="ARBA00023015"/>
    </source>
</evidence>
<evidence type="ECO:0000313" key="6">
    <source>
        <dbReference type="Proteomes" id="UP000058074"/>
    </source>
</evidence>
<dbReference type="Pfam" id="PF00392">
    <property type="entry name" value="GntR"/>
    <property type="match status" value="1"/>
</dbReference>
<dbReference type="PANTHER" id="PTHR43537">
    <property type="entry name" value="TRANSCRIPTIONAL REGULATOR, GNTR FAMILY"/>
    <property type="match status" value="1"/>
</dbReference>
<dbReference type="InterPro" id="IPR000524">
    <property type="entry name" value="Tscrpt_reg_HTH_GntR"/>
</dbReference>
<dbReference type="SUPFAM" id="SSF46785">
    <property type="entry name" value="Winged helix' DNA-binding domain"/>
    <property type="match status" value="1"/>
</dbReference>
<gene>
    <name evidence="5" type="ORF">AN936_12400</name>
</gene>
<dbReference type="KEGG" id="smag:AN936_12400"/>
<dbReference type="RefSeq" id="WP_054588415.1">
    <property type="nucleotide sequence ID" value="NZ_CP012700.1"/>
</dbReference>
<dbReference type="PROSITE" id="PS50949">
    <property type="entry name" value="HTH_GNTR"/>
    <property type="match status" value="1"/>
</dbReference>
<dbReference type="Proteomes" id="UP000058074">
    <property type="component" value="Chromosome"/>
</dbReference>